<protein>
    <submittedName>
        <fullName evidence="1">Uncharacterized protein</fullName>
    </submittedName>
</protein>
<dbReference type="STRING" id="162209.IJ22_34280"/>
<name>A0A0U2W8P0_9BACL</name>
<dbReference type="Proteomes" id="UP000061660">
    <property type="component" value="Chromosome"/>
</dbReference>
<dbReference type="EMBL" id="CP013652">
    <property type="protein sequence ID" value="ALS23789.1"/>
    <property type="molecule type" value="Genomic_DNA"/>
</dbReference>
<evidence type="ECO:0000313" key="2">
    <source>
        <dbReference type="Proteomes" id="UP000061660"/>
    </source>
</evidence>
<dbReference type="AlphaFoldDB" id="A0A0U2W8P0"/>
<organism evidence="1 2">
    <name type="scientific">Paenibacillus naphthalenovorans</name>
    <dbReference type="NCBI Taxonomy" id="162209"/>
    <lineage>
        <taxon>Bacteria</taxon>
        <taxon>Bacillati</taxon>
        <taxon>Bacillota</taxon>
        <taxon>Bacilli</taxon>
        <taxon>Bacillales</taxon>
        <taxon>Paenibacillaceae</taxon>
        <taxon>Paenibacillus</taxon>
    </lineage>
</organism>
<reference evidence="2" key="1">
    <citation type="submission" date="2015-12" db="EMBL/GenBank/DDBJ databases">
        <title>Complete genome sequences of two moderately thermophilic Paenibacillus species.</title>
        <authorList>
            <person name="Butler R.III."/>
            <person name="Wang J."/>
            <person name="Stark B.C."/>
            <person name="Pombert J.-F."/>
        </authorList>
    </citation>
    <scope>NUCLEOTIDE SEQUENCE [LARGE SCALE GENOMIC DNA]</scope>
    <source>
        <strain evidence="2">32O-Y</strain>
    </source>
</reference>
<accession>A0A0U2W8P0</accession>
<dbReference type="KEGG" id="pnp:IJ22_34280"/>
<keyword evidence="2" id="KW-1185">Reference proteome</keyword>
<evidence type="ECO:0000313" key="1">
    <source>
        <dbReference type="EMBL" id="ALS23789.1"/>
    </source>
</evidence>
<reference evidence="1 2" key="2">
    <citation type="journal article" date="2016" name="Genome Announc.">
        <title>Complete Genome Sequences of Two Interactive Moderate Thermophiles, Paenibacillus napthalenovorans 32O-Y and Paenibacillus sp. 32O-W.</title>
        <authorList>
            <person name="Butler R.R.III."/>
            <person name="Wang J."/>
            <person name="Stark B.C."/>
            <person name="Pombert J.F."/>
        </authorList>
    </citation>
    <scope>NUCLEOTIDE SEQUENCE [LARGE SCALE GENOMIC DNA]</scope>
    <source>
        <strain evidence="1 2">32O-Y</strain>
    </source>
</reference>
<sequence>MNWIQWIVIAGVLIICAGFMAFVAKKYMK</sequence>
<gene>
    <name evidence="1" type="ORF">IJ22_34280</name>
</gene>
<proteinExistence type="predicted"/>